<evidence type="ECO:0000313" key="2">
    <source>
        <dbReference type="EMBL" id="SHG72932.1"/>
    </source>
</evidence>
<evidence type="ECO:0000259" key="1">
    <source>
        <dbReference type="Pfam" id="PF06983"/>
    </source>
</evidence>
<dbReference type="STRING" id="1194090.SAMN05443144_1525"/>
<evidence type="ECO:0000313" key="3">
    <source>
        <dbReference type="Proteomes" id="UP000184041"/>
    </source>
</evidence>
<dbReference type="OrthoDB" id="9795306at2"/>
<dbReference type="PANTHER" id="PTHR33990:SF1">
    <property type="entry name" value="PROTEIN YJDN"/>
    <property type="match status" value="1"/>
</dbReference>
<name>A0A1M5M6R6_9BACT</name>
<dbReference type="SUPFAM" id="SSF54593">
    <property type="entry name" value="Glyoxalase/Bleomycin resistance protein/Dihydroxybiphenyl dioxygenase"/>
    <property type="match status" value="1"/>
</dbReference>
<feature type="domain" description="PhnB-like" evidence="1">
    <location>
        <begin position="4"/>
        <end position="134"/>
    </location>
</feature>
<sequence>MKSVNPYLNFDGNTEEAFEFYRSVFGGELQITRYKDLADDMGASNEDLNKVANVALPLGDNAVLMGTDILESMGQKVTPGNNFAITLETDSAEEAEELFSQLSEDGEIQMPLMETEWAEKYGDFIDRFGIHWMVNYTGKINF</sequence>
<protein>
    <submittedName>
        <fullName evidence="2">PhnB protein</fullName>
    </submittedName>
</protein>
<dbReference type="RefSeq" id="WP_073068757.1">
    <property type="nucleotide sequence ID" value="NZ_FQUS01000052.1"/>
</dbReference>
<dbReference type="EMBL" id="FQUS01000052">
    <property type="protein sequence ID" value="SHG72932.1"/>
    <property type="molecule type" value="Genomic_DNA"/>
</dbReference>
<reference evidence="2 3" key="1">
    <citation type="submission" date="2016-11" db="EMBL/GenBank/DDBJ databases">
        <authorList>
            <person name="Jaros S."/>
            <person name="Januszkiewicz K."/>
            <person name="Wedrychowicz H."/>
        </authorList>
    </citation>
    <scope>NUCLEOTIDE SEQUENCE [LARGE SCALE GENOMIC DNA]</scope>
    <source>
        <strain evidence="2 3">DSM 21986</strain>
    </source>
</reference>
<dbReference type="Proteomes" id="UP000184041">
    <property type="component" value="Unassembled WGS sequence"/>
</dbReference>
<dbReference type="Gene3D" id="3.10.180.10">
    <property type="entry name" value="2,3-Dihydroxybiphenyl 1,2-Dioxygenase, domain 1"/>
    <property type="match status" value="1"/>
</dbReference>
<keyword evidence="3" id="KW-1185">Reference proteome</keyword>
<organism evidence="2 3">
    <name type="scientific">Fodinibius roseus</name>
    <dbReference type="NCBI Taxonomy" id="1194090"/>
    <lineage>
        <taxon>Bacteria</taxon>
        <taxon>Pseudomonadati</taxon>
        <taxon>Balneolota</taxon>
        <taxon>Balneolia</taxon>
        <taxon>Balneolales</taxon>
        <taxon>Balneolaceae</taxon>
        <taxon>Fodinibius</taxon>
    </lineage>
</organism>
<accession>A0A1M5M6R6</accession>
<dbReference type="InterPro" id="IPR029068">
    <property type="entry name" value="Glyas_Bleomycin-R_OHBP_Dase"/>
</dbReference>
<dbReference type="Pfam" id="PF06983">
    <property type="entry name" value="3-dmu-9_3-mt"/>
    <property type="match status" value="1"/>
</dbReference>
<dbReference type="InterPro" id="IPR028973">
    <property type="entry name" value="PhnB-like"/>
</dbReference>
<dbReference type="AlphaFoldDB" id="A0A1M5M6R6"/>
<dbReference type="CDD" id="cd06588">
    <property type="entry name" value="PhnB_like"/>
    <property type="match status" value="1"/>
</dbReference>
<gene>
    <name evidence="2" type="ORF">SAMN05443144_1525</name>
</gene>
<proteinExistence type="predicted"/>
<dbReference type="PANTHER" id="PTHR33990">
    <property type="entry name" value="PROTEIN YJDN-RELATED"/>
    <property type="match status" value="1"/>
</dbReference>